<dbReference type="GO" id="GO:0005886">
    <property type="term" value="C:plasma membrane"/>
    <property type="evidence" value="ECO:0007669"/>
    <property type="project" value="UniProtKB-SubCell"/>
</dbReference>
<keyword evidence="9" id="KW-0597">Phosphoprotein</keyword>
<evidence type="ECO:0000313" key="28">
    <source>
        <dbReference type="EMBL" id="KAL2079907.1"/>
    </source>
</evidence>
<evidence type="ECO:0000256" key="26">
    <source>
        <dbReference type="SAM" id="SignalP"/>
    </source>
</evidence>
<accession>A0ABD1IY95</accession>
<comment type="caution">
    <text evidence="28">The sequence shown here is derived from an EMBL/GenBank/DDBJ whole genome shotgun (WGS) entry which is preliminary data.</text>
</comment>
<reference evidence="28 29" key="1">
    <citation type="submission" date="2024-09" db="EMBL/GenBank/DDBJ databases">
        <title>A chromosome-level genome assembly of Gray's grenadier anchovy, Coilia grayii.</title>
        <authorList>
            <person name="Fu Z."/>
        </authorList>
    </citation>
    <scope>NUCLEOTIDE SEQUENCE [LARGE SCALE GENOMIC DNA]</scope>
    <source>
        <strain evidence="28">G4</strain>
        <tissue evidence="28">Muscle</tissue>
    </source>
</reference>
<evidence type="ECO:0000256" key="16">
    <source>
        <dbReference type="ARBA" id="ARBA00023180"/>
    </source>
</evidence>
<keyword evidence="20" id="KW-0968">Cytoplasmic vesicle</keyword>
<keyword evidence="14" id="KW-0443">Lipid metabolism</keyword>
<comment type="similarity">
    <text evidence="6">Belongs to the glycosyl hydrolase 33 family.</text>
</comment>
<name>A0ABD1IY95_9TELE</name>
<keyword evidence="18" id="KW-0119">Carbohydrate metabolism</keyword>
<comment type="catalytic activity">
    <reaction evidence="1">
        <text>Hydrolysis of alpha-(2-&gt;3)-, alpha-(2-&gt;6)-, alpha-(2-&gt;8)- glycosidic linkages of terminal sialic acid residues in oligosaccharides, glycoproteins, glycolipids, colominic acid and synthetic substrates.</text>
        <dbReference type="EC" id="3.2.1.18"/>
    </reaction>
</comment>
<evidence type="ECO:0000256" key="20">
    <source>
        <dbReference type="ARBA" id="ARBA00023329"/>
    </source>
</evidence>
<evidence type="ECO:0000256" key="18">
    <source>
        <dbReference type="ARBA" id="ARBA00023277"/>
    </source>
</evidence>
<dbReference type="GO" id="GO:0016042">
    <property type="term" value="P:lipid catabolic process"/>
    <property type="evidence" value="ECO:0007669"/>
    <property type="project" value="UniProtKB-KW"/>
</dbReference>
<dbReference type="GO" id="GO:0005765">
    <property type="term" value="C:lysosomal membrane"/>
    <property type="evidence" value="ECO:0007669"/>
    <property type="project" value="UniProtKB-SubCell"/>
</dbReference>
<keyword evidence="15" id="KW-0472">Membrane</keyword>
<evidence type="ECO:0000256" key="17">
    <source>
        <dbReference type="ARBA" id="ARBA00023228"/>
    </source>
</evidence>
<dbReference type="GO" id="GO:0043202">
    <property type="term" value="C:lysosomal lumen"/>
    <property type="evidence" value="ECO:0007669"/>
    <property type="project" value="UniProtKB-SubCell"/>
</dbReference>
<keyword evidence="11" id="KW-0677">Repeat</keyword>
<dbReference type="CDD" id="cd15482">
    <property type="entry name" value="Sialidase_non-viral"/>
    <property type="match status" value="1"/>
</dbReference>
<keyword evidence="12" id="KW-0378">Hydrolase</keyword>
<organism evidence="28 29">
    <name type="scientific">Coilia grayii</name>
    <name type="common">Gray's grenadier anchovy</name>
    <dbReference type="NCBI Taxonomy" id="363190"/>
    <lineage>
        <taxon>Eukaryota</taxon>
        <taxon>Metazoa</taxon>
        <taxon>Chordata</taxon>
        <taxon>Craniata</taxon>
        <taxon>Vertebrata</taxon>
        <taxon>Euteleostomi</taxon>
        <taxon>Actinopterygii</taxon>
        <taxon>Neopterygii</taxon>
        <taxon>Teleostei</taxon>
        <taxon>Clupei</taxon>
        <taxon>Clupeiformes</taxon>
        <taxon>Clupeoidei</taxon>
        <taxon>Engraulidae</taxon>
        <taxon>Coilinae</taxon>
        <taxon>Coilia</taxon>
    </lineage>
</organism>
<feature type="chain" id="PRO_5044800517" description="Sialidase-1" evidence="26">
    <location>
        <begin position="28"/>
        <end position="389"/>
    </location>
</feature>
<evidence type="ECO:0000256" key="8">
    <source>
        <dbReference type="ARBA" id="ARBA00022475"/>
    </source>
</evidence>
<protein>
    <recommendedName>
        <fullName evidence="23">Sialidase-1</fullName>
        <ecNumber evidence="7">3.2.1.18</ecNumber>
    </recommendedName>
    <alternativeName>
        <fullName evidence="25">Lysosomal sialidase</fullName>
    </alternativeName>
    <alternativeName>
        <fullName evidence="24">N-acetyl-alpha-neuraminidase 1</fullName>
    </alternativeName>
</protein>
<comment type="function">
    <text evidence="21">Catalyzes the removal of sialic acid (N-acetylneuraminic acid) moieties from glycoproteins and glycolipids. To be active, it is strictly dependent on its presence in the multienzyme complex. Appears to have a preference for alpha 2-3 and alpha 2-6 sialyl linkage.</text>
</comment>
<keyword evidence="19" id="KW-0326">Glycosidase</keyword>
<evidence type="ECO:0000256" key="10">
    <source>
        <dbReference type="ARBA" id="ARBA00022729"/>
    </source>
</evidence>
<evidence type="ECO:0000256" key="22">
    <source>
        <dbReference type="ARBA" id="ARBA00038519"/>
    </source>
</evidence>
<gene>
    <name evidence="28" type="ORF">ACEWY4_023700</name>
</gene>
<keyword evidence="10 26" id="KW-0732">Signal</keyword>
<evidence type="ECO:0000256" key="11">
    <source>
        <dbReference type="ARBA" id="ARBA00022737"/>
    </source>
</evidence>
<evidence type="ECO:0000256" key="3">
    <source>
        <dbReference type="ARBA" id="ARBA00004227"/>
    </source>
</evidence>
<dbReference type="FunFam" id="2.120.10.10:FF:000003">
    <property type="entry name" value="Neuraminidase 1"/>
    <property type="match status" value="1"/>
</dbReference>
<feature type="signal peptide" evidence="26">
    <location>
        <begin position="1"/>
        <end position="27"/>
    </location>
</feature>
<evidence type="ECO:0000256" key="6">
    <source>
        <dbReference type="ARBA" id="ARBA00009348"/>
    </source>
</evidence>
<dbReference type="AlphaFoldDB" id="A0ABD1IY95"/>
<keyword evidence="16" id="KW-0325">Glycoprotein</keyword>
<proteinExistence type="inferred from homology"/>
<keyword evidence="8" id="KW-1003">Cell membrane</keyword>
<dbReference type="Gene3D" id="2.120.10.10">
    <property type="match status" value="1"/>
</dbReference>
<dbReference type="EC" id="3.2.1.18" evidence="7"/>
<evidence type="ECO:0000256" key="2">
    <source>
        <dbReference type="ARBA" id="ARBA00004207"/>
    </source>
</evidence>
<evidence type="ECO:0000256" key="13">
    <source>
        <dbReference type="ARBA" id="ARBA00022963"/>
    </source>
</evidence>
<evidence type="ECO:0000256" key="7">
    <source>
        <dbReference type="ARBA" id="ARBA00012733"/>
    </source>
</evidence>
<feature type="domain" description="Sialidase" evidence="27">
    <location>
        <begin position="65"/>
        <end position="351"/>
    </location>
</feature>
<evidence type="ECO:0000256" key="25">
    <source>
        <dbReference type="ARBA" id="ARBA00041413"/>
    </source>
</evidence>
<keyword evidence="17" id="KW-0458">Lysosome</keyword>
<evidence type="ECO:0000256" key="12">
    <source>
        <dbReference type="ARBA" id="ARBA00022801"/>
    </source>
</evidence>
<evidence type="ECO:0000256" key="14">
    <source>
        <dbReference type="ARBA" id="ARBA00023098"/>
    </source>
</evidence>
<evidence type="ECO:0000256" key="5">
    <source>
        <dbReference type="ARBA" id="ARBA00004541"/>
    </source>
</evidence>
<dbReference type="EMBL" id="JBHFQA010000021">
    <property type="protein sequence ID" value="KAL2079907.1"/>
    <property type="molecule type" value="Genomic_DNA"/>
</dbReference>
<evidence type="ECO:0000313" key="29">
    <source>
        <dbReference type="Proteomes" id="UP001591681"/>
    </source>
</evidence>
<dbReference type="GO" id="GO:0004308">
    <property type="term" value="F:exo-alpha-sialidase activity"/>
    <property type="evidence" value="ECO:0007669"/>
    <property type="project" value="UniProtKB-EC"/>
</dbReference>
<comment type="subcellular location">
    <subcellularLocation>
        <location evidence="4">Cell membrane</location>
    </subcellularLocation>
    <subcellularLocation>
        <location evidence="5">Cytoplasmic vesicle</location>
    </subcellularLocation>
    <subcellularLocation>
        <location evidence="3">Lysosome lumen</location>
    </subcellularLocation>
    <subcellularLocation>
        <location evidence="2">Lysosome membrane</location>
        <topology evidence="2">Peripheral membrane protein</topology>
        <orientation evidence="2">Lumenal side</orientation>
    </subcellularLocation>
</comment>
<dbReference type="InterPro" id="IPR026856">
    <property type="entry name" value="Sialidase_fam"/>
</dbReference>
<dbReference type="InterPro" id="IPR036278">
    <property type="entry name" value="Sialidase_sf"/>
</dbReference>
<keyword evidence="13" id="KW-0442">Lipid degradation</keyword>
<dbReference type="PANTHER" id="PTHR10628:SF25">
    <property type="entry name" value="SIALIDASE-1"/>
    <property type="match status" value="1"/>
</dbReference>
<sequence length="389" mass="42476">MRGVVISRGLLAGLVTLLSLDVLPCLAVDGQISPLVLEELLLWVSGGAGQVNTYRIPLLTFTKRGSLLAFSEARKGSEQDTGAKFIALRRSTDKGATWGPTAFIVDDGSLADGLNLGSVVIDEEKGSVLLIYSICFHRYHCSPSSTMMVYSMDDGLSWSAPRNLSVMLGVKSFAPGPGFGIQKRYPPAVGRLVVCGHGSIAGDGVFCILSDDHGVTWKYGAALKSIPFNQPKQALDFNPDECQPVEMEDGSIVINVRNQYNYHCHCRIVVRSLDGGESLPLEELFFDHTLVDPAVAAGALQKEGILFFTNPANDKQRVNLTLRWSLTNGQSWEKDSVQIWAGPSGYSSMTSLKSDSPEDKKFIYVIYEKGHKDYDESISFVKVHLYGGR</sequence>
<evidence type="ECO:0000256" key="23">
    <source>
        <dbReference type="ARBA" id="ARBA00040509"/>
    </source>
</evidence>
<dbReference type="Proteomes" id="UP001591681">
    <property type="component" value="Unassembled WGS sequence"/>
</dbReference>
<evidence type="ECO:0000256" key="4">
    <source>
        <dbReference type="ARBA" id="ARBA00004236"/>
    </source>
</evidence>
<evidence type="ECO:0000256" key="9">
    <source>
        <dbReference type="ARBA" id="ARBA00022553"/>
    </source>
</evidence>
<dbReference type="PANTHER" id="PTHR10628">
    <property type="entry name" value="SIALIDASE"/>
    <property type="match status" value="1"/>
</dbReference>
<dbReference type="GO" id="GO:0031410">
    <property type="term" value="C:cytoplasmic vesicle"/>
    <property type="evidence" value="ECO:0007669"/>
    <property type="project" value="UniProtKB-SubCell"/>
</dbReference>
<evidence type="ECO:0000256" key="1">
    <source>
        <dbReference type="ARBA" id="ARBA00000427"/>
    </source>
</evidence>
<keyword evidence="29" id="KW-1185">Reference proteome</keyword>
<dbReference type="InterPro" id="IPR011040">
    <property type="entry name" value="Sialidase"/>
</dbReference>
<comment type="subunit">
    <text evidence="22">Interacts with cathepsin A (protective protein), beta-galactosidase and N-acetylgalactosamine-6-sulfate sulfatase in a multienzyme complex.</text>
</comment>
<evidence type="ECO:0000259" key="27">
    <source>
        <dbReference type="Pfam" id="PF13088"/>
    </source>
</evidence>
<evidence type="ECO:0000256" key="15">
    <source>
        <dbReference type="ARBA" id="ARBA00023136"/>
    </source>
</evidence>
<dbReference type="SUPFAM" id="SSF50939">
    <property type="entry name" value="Sialidases"/>
    <property type="match status" value="1"/>
</dbReference>
<evidence type="ECO:0000256" key="24">
    <source>
        <dbReference type="ARBA" id="ARBA00041332"/>
    </source>
</evidence>
<dbReference type="Pfam" id="PF13088">
    <property type="entry name" value="BNR_2"/>
    <property type="match status" value="1"/>
</dbReference>
<evidence type="ECO:0000256" key="19">
    <source>
        <dbReference type="ARBA" id="ARBA00023295"/>
    </source>
</evidence>
<evidence type="ECO:0000256" key="21">
    <source>
        <dbReference type="ARBA" id="ARBA00037235"/>
    </source>
</evidence>